<feature type="region of interest" description="Disordered" evidence="2">
    <location>
        <begin position="153"/>
        <end position="200"/>
    </location>
</feature>
<dbReference type="EMBL" id="JBBJBU010000009">
    <property type="protein sequence ID" value="KAK7204000.1"/>
    <property type="molecule type" value="Genomic_DNA"/>
</dbReference>
<dbReference type="Pfam" id="PF12796">
    <property type="entry name" value="Ank_2"/>
    <property type="match status" value="1"/>
</dbReference>
<dbReference type="CDD" id="cd00102">
    <property type="entry name" value="IPT"/>
    <property type="match status" value="1"/>
</dbReference>
<evidence type="ECO:0000256" key="1">
    <source>
        <dbReference type="PROSITE-ProRule" id="PRU00023"/>
    </source>
</evidence>
<dbReference type="SUPFAM" id="SSF81296">
    <property type="entry name" value="E set domains"/>
    <property type="match status" value="1"/>
</dbReference>
<keyword evidence="3" id="KW-1133">Transmembrane helix</keyword>
<dbReference type="InterPro" id="IPR014756">
    <property type="entry name" value="Ig_E-set"/>
</dbReference>
<feature type="region of interest" description="Disordered" evidence="2">
    <location>
        <begin position="421"/>
        <end position="521"/>
    </location>
</feature>
<sequence length="1214" mass="132605">MDPLTEAPESRSALSPAFFLDGDEPEYYAFHDLNIDQPAPSAQAGTSNQQNQVSFEQLLREANELEKRTGRPVNRSPESINTTPILTHDEDDADDDDDVERYMAEHFDFESATTVLADASTIATAQSTNNITIRNSDSDSSIFSVKRNGFSYPPSPKSFSSQKSAPAADSSTKNSSVRAISPPQHSPLSTPPPLEDESVYAKPLDWSPPEVMPDFDPLDWLSQNTKYQLSVATDTLKSRVETQIKAVLTFRPSPTEQNMHLPTSTIAKARQQLKKPFSSDPKTLELDAIVVCDHNRYKYINVCLGCMKREHKRASRKKLPSADDTHWLESQDNRGIMFNCAELLEIPDPKNTTFAAQENSLNESQMDDNMRQLEIPIRIPCYCRHHAEKTGFRVYFVIKDHTGQVVARTFTEPIMITDDHKTSNANARRKAANTAATQPASSTNVSDDSLSGSPTNEYGFSESANPRKRKMSPRYSRRAPNPMALNAESSRPTADSQRLSVPGAPSGSVPAAAASSASTQPKQEVPFFRAFEDANFTAHSHSVESFGFPAYSSNTPLSLQQPREPAMSSHASSPMSNPSPLSNISTPESSHSVTPATASARRAGKSSTGASANLVPPSSMTASAPPADVPSLQRLIPTEGPIRGGIEVTMLGSGFRQGLTVMFGEQPAVKTHIWNESTIVAILPPAATSGPVVVRLKSLTEVNNPLNESLKLFTYIDDTDRQLMELALQVIGLKMTGRLEDARQIAMRIVQQTGSGGDAGNSEANIMAATTASSTLELTLLKCLDLVDYNESPHKVQWQLQNSSGQSMLHLSAFLGFQRLVAALLARGASYKLKDHAGFTPLHCATLRGHREIVQRFLNCGADPLSRSSLGYTSIDLATDSAILKLLKNHVANHISEASIYPSRSSRQFRRRLLSNDNAEDFPDWPSSSGPSSPAESMSDSYPDSLDDEASDATPENKEDDESRGWSRRRFFLRAGRQGDSSPTDKAKQLQLRLAEYLSQIQGQAFRPNWDSANHFMHDAFTSFASVRPTLANIATNIPAHSRRALENSWFGDYIASAMGTGAERKRSMGAAGAPPSYEEIYPESSYVHPSVGNTVDVKTAEASSVNVEEEPEPKLSEQEMLLKFWQNKKKKQMRNDLMLFAFWLPVLLVVLCYGAMSMFGIQISELIPIPDKLVEFFASRATSLSAPSVSSAAASAAPVAEMVAAAPVAIAAT</sequence>
<dbReference type="SMART" id="SM00429">
    <property type="entry name" value="IPT"/>
    <property type="match status" value="1"/>
</dbReference>
<feature type="compositionally biased region" description="Low complexity" evidence="2">
    <location>
        <begin position="500"/>
        <end position="518"/>
    </location>
</feature>
<feature type="region of interest" description="Disordered" evidence="2">
    <location>
        <begin position="34"/>
        <end position="96"/>
    </location>
</feature>
<dbReference type="InterPro" id="IPR013783">
    <property type="entry name" value="Ig-like_fold"/>
</dbReference>
<feature type="transmembrane region" description="Helical" evidence="3">
    <location>
        <begin position="1138"/>
        <end position="1162"/>
    </location>
</feature>
<dbReference type="Pfam" id="PF25603">
    <property type="entry name" value="SPT23_MGA2_DBD"/>
    <property type="match status" value="1"/>
</dbReference>
<feature type="compositionally biased region" description="Basic and acidic residues" evidence="2">
    <location>
        <begin position="955"/>
        <end position="965"/>
    </location>
</feature>
<keyword evidence="3" id="KW-0812">Transmembrane</keyword>
<feature type="compositionally biased region" description="Polar residues" evidence="2">
    <location>
        <begin position="76"/>
        <end position="85"/>
    </location>
</feature>
<feature type="compositionally biased region" description="Low complexity" evidence="2">
    <location>
        <begin position="924"/>
        <end position="943"/>
    </location>
</feature>
<feature type="domain" description="IPT/TIG" evidence="4">
    <location>
        <begin position="629"/>
        <end position="716"/>
    </location>
</feature>
<dbReference type="PANTHER" id="PTHR24149">
    <property type="entry name" value="ANKYRIN REPEAT DOMAIN-CONTAINING PROTEIN 12"/>
    <property type="match status" value="1"/>
</dbReference>
<dbReference type="Proteomes" id="UP001498771">
    <property type="component" value="Unassembled WGS sequence"/>
</dbReference>
<dbReference type="InterPro" id="IPR002909">
    <property type="entry name" value="IPT_dom"/>
</dbReference>
<feature type="compositionally biased region" description="Low complexity" evidence="2">
    <location>
        <begin position="616"/>
        <end position="626"/>
    </location>
</feature>
<protein>
    <recommendedName>
        <fullName evidence="4">IPT/TIG domain-containing protein</fullName>
    </recommendedName>
</protein>
<dbReference type="InterPro" id="IPR036770">
    <property type="entry name" value="Ankyrin_rpt-contain_sf"/>
</dbReference>
<dbReference type="PANTHER" id="PTHR24149:SF14">
    <property type="entry name" value="ANKYRIN REPEAT DOMAIN 12"/>
    <property type="match status" value="1"/>
</dbReference>
<feature type="compositionally biased region" description="Low complexity" evidence="2">
    <location>
        <begin position="565"/>
        <end position="585"/>
    </location>
</feature>
<dbReference type="InterPro" id="IPR053210">
    <property type="entry name" value="ANKRD12"/>
</dbReference>
<dbReference type="PROSITE" id="PS50297">
    <property type="entry name" value="ANK_REP_REGION"/>
    <property type="match status" value="2"/>
</dbReference>
<evidence type="ECO:0000259" key="4">
    <source>
        <dbReference type="SMART" id="SM00429"/>
    </source>
</evidence>
<name>A0ABR1F2D1_9ASCO</name>
<evidence type="ECO:0000313" key="6">
    <source>
        <dbReference type="Proteomes" id="UP001498771"/>
    </source>
</evidence>
<feature type="compositionally biased region" description="Polar residues" evidence="2">
    <location>
        <begin position="43"/>
        <end position="55"/>
    </location>
</feature>
<accession>A0ABR1F2D1</accession>
<evidence type="ECO:0000256" key="2">
    <source>
        <dbReference type="SAM" id="MobiDB-lite"/>
    </source>
</evidence>
<feature type="compositionally biased region" description="Polar residues" evidence="2">
    <location>
        <begin position="169"/>
        <end position="178"/>
    </location>
</feature>
<dbReference type="Pfam" id="PF01833">
    <property type="entry name" value="TIG"/>
    <property type="match status" value="1"/>
</dbReference>
<feature type="region of interest" description="Disordered" evidence="2">
    <location>
        <begin position="554"/>
        <end position="633"/>
    </location>
</feature>
<gene>
    <name evidence="5" type="ORF">BZA70DRAFT_258964</name>
</gene>
<dbReference type="SMART" id="SM00248">
    <property type="entry name" value="ANK"/>
    <property type="match status" value="2"/>
</dbReference>
<organism evidence="5 6">
    <name type="scientific">Myxozyma melibiosi</name>
    <dbReference type="NCBI Taxonomy" id="54550"/>
    <lineage>
        <taxon>Eukaryota</taxon>
        <taxon>Fungi</taxon>
        <taxon>Dikarya</taxon>
        <taxon>Ascomycota</taxon>
        <taxon>Saccharomycotina</taxon>
        <taxon>Lipomycetes</taxon>
        <taxon>Lipomycetales</taxon>
        <taxon>Lipomycetaceae</taxon>
        <taxon>Myxozyma</taxon>
    </lineage>
</organism>
<keyword evidence="1" id="KW-0040">ANK repeat</keyword>
<comment type="caution">
    <text evidence="5">The sequence shown here is derived from an EMBL/GenBank/DDBJ whole genome shotgun (WGS) entry which is preliminary data.</text>
</comment>
<dbReference type="InterPro" id="IPR057962">
    <property type="entry name" value="SPT23_MGA2_DBD"/>
</dbReference>
<feature type="repeat" description="ANK" evidence="1">
    <location>
        <begin position="837"/>
        <end position="869"/>
    </location>
</feature>
<keyword evidence="6" id="KW-1185">Reference proteome</keyword>
<feature type="repeat" description="ANK" evidence="1">
    <location>
        <begin position="804"/>
        <end position="836"/>
    </location>
</feature>
<dbReference type="Gene3D" id="1.25.40.20">
    <property type="entry name" value="Ankyrin repeat-containing domain"/>
    <property type="match status" value="1"/>
</dbReference>
<feature type="region of interest" description="Disordered" evidence="2">
    <location>
        <begin position="920"/>
        <end position="965"/>
    </location>
</feature>
<feature type="compositionally biased region" description="Basic residues" evidence="2">
    <location>
        <begin position="466"/>
        <end position="477"/>
    </location>
</feature>
<feature type="compositionally biased region" description="Low complexity" evidence="2">
    <location>
        <begin position="157"/>
        <end position="168"/>
    </location>
</feature>
<dbReference type="Gene3D" id="2.60.40.10">
    <property type="entry name" value="Immunoglobulins"/>
    <property type="match status" value="1"/>
</dbReference>
<dbReference type="PROSITE" id="PS50088">
    <property type="entry name" value="ANK_REPEAT"/>
    <property type="match status" value="2"/>
</dbReference>
<evidence type="ECO:0000256" key="3">
    <source>
        <dbReference type="SAM" id="Phobius"/>
    </source>
</evidence>
<dbReference type="InterPro" id="IPR002110">
    <property type="entry name" value="Ankyrin_rpt"/>
</dbReference>
<dbReference type="RefSeq" id="XP_064767033.1">
    <property type="nucleotide sequence ID" value="XM_064910848.1"/>
</dbReference>
<feature type="compositionally biased region" description="Basic and acidic residues" evidence="2">
    <location>
        <begin position="58"/>
        <end position="69"/>
    </location>
</feature>
<dbReference type="SUPFAM" id="SSF48403">
    <property type="entry name" value="Ankyrin repeat"/>
    <property type="match status" value="1"/>
</dbReference>
<evidence type="ECO:0000313" key="5">
    <source>
        <dbReference type="EMBL" id="KAK7204000.1"/>
    </source>
</evidence>
<feature type="compositionally biased region" description="Polar residues" evidence="2">
    <location>
        <begin position="487"/>
        <end position="499"/>
    </location>
</feature>
<feature type="compositionally biased region" description="Polar residues" evidence="2">
    <location>
        <begin position="586"/>
        <end position="597"/>
    </location>
</feature>
<keyword evidence="3" id="KW-0472">Membrane</keyword>
<dbReference type="GeneID" id="90036360"/>
<reference evidence="5 6" key="1">
    <citation type="submission" date="2024-03" db="EMBL/GenBank/DDBJ databases">
        <title>Genome-scale model development and genomic sequencing of the oleaginous clade Lipomyces.</title>
        <authorList>
            <consortium name="Lawrence Berkeley National Laboratory"/>
            <person name="Czajka J.J."/>
            <person name="Han Y."/>
            <person name="Kim J."/>
            <person name="Mondo S.J."/>
            <person name="Hofstad B.A."/>
            <person name="Robles A."/>
            <person name="Haridas S."/>
            <person name="Riley R."/>
            <person name="LaButti K."/>
            <person name="Pangilinan J."/>
            <person name="Andreopoulos W."/>
            <person name="Lipzen A."/>
            <person name="Yan J."/>
            <person name="Wang M."/>
            <person name="Ng V."/>
            <person name="Grigoriev I.V."/>
            <person name="Spatafora J.W."/>
            <person name="Magnuson J.K."/>
            <person name="Baker S.E."/>
            <person name="Pomraning K.R."/>
        </authorList>
    </citation>
    <scope>NUCLEOTIDE SEQUENCE [LARGE SCALE GENOMIC DNA]</scope>
    <source>
        <strain evidence="5 6">Phaff 52-87</strain>
    </source>
</reference>
<feature type="compositionally biased region" description="Polar residues" evidence="2">
    <location>
        <begin position="438"/>
        <end position="464"/>
    </location>
</feature>
<proteinExistence type="predicted"/>